<comment type="caution">
    <text evidence="1">The sequence shown here is derived from an EMBL/GenBank/DDBJ whole genome shotgun (WGS) entry which is preliminary data.</text>
</comment>
<dbReference type="AlphaFoldDB" id="A0A0C2MWH4"/>
<dbReference type="EMBL" id="JWZT01002844">
    <property type="protein sequence ID" value="KII68510.1"/>
    <property type="molecule type" value="Genomic_DNA"/>
</dbReference>
<proteinExistence type="predicted"/>
<accession>A0A0C2MWH4</accession>
<name>A0A0C2MWH4_THEKT</name>
<organism evidence="1 2">
    <name type="scientific">Thelohanellus kitauei</name>
    <name type="common">Myxosporean</name>
    <dbReference type="NCBI Taxonomy" id="669202"/>
    <lineage>
        <taxon>Eukaryota</taxon>
        <taxon>Metazoa</taxon>
        <taxon>Cnidaria</taxon>
        <taxon>Myxozoa</taxon>
        <taxon>Myxosporea</taxon>
        <taxon>Bivalvulida</taxon>
        <taxon>Platysporina</taxon>
        <taxon>Myxobolidae</taxon>
        <taxon>Thelohanellus</taxon>
    </lineage>
</organism>
<evidence type="ECO:0000313" key="2">
    <source>
        <dbReference type="Proteomes" id="UP000031668"/>
    </source>
</evidence>
<gene>
    <name evidence="1" type="ORF">RF11_14036</name>
</gene>
<sequence length="127" mass="14790">MQSFSLICCYHNSNSNSKNKFIHKDPISVYKTASDRTQSKPFHFCDIRHTLNSSNIFIQAMNLSVVKTSRSDEIHPPNHDIHYISNLHDSAAKRFLIYLSVEISEIWITFSVCKFYQTFLPPQNFCL</sequence>
<reference evidence="1 2" key="1">
    <citation type="journal article" date="2014" name="Genome Biol. Evol.">
        <title>The genome of the myxosporean Thelohanellus kitauei shows adaptations to nutrient acquisition within its fish host.</title>
        <authorList>
            <person name="Yang Y."/>
            <person name="Xiong J."/>
            <person name="Zhou Z."/>
            <person name="Huo F."/>
            <person name="Miao W."/>
            <person name="Ran C."/>
            <person name="Liu Y."/>
            <person name="Zhang J."/>
            <person name="Feng J."/>
            <person name="Wang M."/>
            <person name="Wang M."/>
            <person name="Wang L."/>
            <person name="Yao B."/>
        </authorList>
    </citation>
    <scope>NUCLEOTIDE SEQUENCE [LARGE SCALE GENOMIC DNA]</scope>
    <source>
        <strain evidence="1">Wuqing</strain>
    </source>
</reference>
<evidence type="ECO:0000313" key="1">
    <source>
        <dbReference type="EMBL" id="KII68510.1"/>
    </source>
</evidence>
<dbReference type="Proteomes" id="UP000031668">
    <property type="component" value="Unassembled WGS sequence"/>
</dbReference>
<protein>
    <submittedName>
        <fullName evidence="1">Uncharacterized protein</fullName>
    </submittedName>
</protein>
<keyword evidence="2" id="KW-1185">Reference proteome</keyword>